<dbReference type="Pfam" id="PF14534">
    <property type="entry name" value="DUF4440"/>
    <property type="match status" value="1"/>
</dbReference>
<protein>
    <submittedName>
        <fullName evidence="2">Nuclear transport factor 2 family protein</fullName>
    </submittedName>
</protein>
<keyword evidence="3" id="KW-1185">Reference proteome</keyword>
<evidence type="ECO:0000259" key="1">
    <source>
        <dbReference type="Pfam" id="PF14534"/>
    </source>
</evidence>
<dbReference type="EMBL" id="JBHSGA010000018">
    <property type="protein sequence ID" value="MFC4528179.1"/>
    <property type="molecule type" value="Genomic_DNA"/>
</dbReference>
<feature type="domain" description="DUF4440" evidence="1">
    <location>
        <begin position="128"/>
        <end position="237"/>
    </location>
</feature>
<organism evidence="2 3">
    <name type="scientific">Dyella halodurans</name>
    <dbReference type="NCBI Taxonomy" id="1920171"/>
    <lineage>
        <taxon>Bacteria</taxon>
        <taxon>Pseudomonadati</taxon>
        <taxon>Pseudomonadota</taxon>
        <taxon>Gammaproteobacteria</taxon>
        <taxon>Lysobacterales</taxon>
        <taxon>Rhodanobacteraceae</taxon>
        <taxon>Dyella</taxon>
    </lineage>
</organism>
<reference evidence="3" key="1">
    <citation type="journal article" date="2019" name="Int. J. Syst. Evol. Microbiol.">
        <title>The Global Catalogue of Microorganisms (GCM) 10K type strain sequencing project: providing services to taxonomists for standard genome sequencing and annotation.</title>
        <authorList>
            <consortium name="The Broad Institute Genomics Platform"/>
            <consortium name="The Broad Institute Genome Sequencing Center for Infectious Disease"/>
            <person name="Wu L."/>
            <person name="Ma J."/>
        </authorList>
    </citation>
    <scope>NUCLEOTIDE SEQUENCE [LARGE SCALE GENOMIC DNA]</scope>
    <source>
        <strain evidence="3">CCM 4481</strain>
    </source>
</reference>
<dbReference type="SUPFAM" id="SSF54427">
    <property type="entry name" value="NTF2-like"/>
    <property type="match status" value="1"/>
</dbReference>
<comment type="caution">
    <text evidence="2">The sequence shown here is derived from an EMBL/GenBank/DDBJ whole genome shotgun (WGS) entry which is preliminary data.</text>
</comment>
<gene>
    <name evidence="2" type="ORF">ACFO5W_16165</name>
</gene>
<dbReference type="Gene3D" id="3.10.450.50">
    <property type="match status" value="1"/>
</dbReference>
<sequence>MPEVTFIPDVLHFRVPSTGTREWLRDAYEQAAACIVCLAMVRVPIAPSNVCRRDRTERLFDGAMACHTPSGSVAVRPCKSYANGLAMLGRCAMRAAMLLAVGLTFVASGSVEAADDAAAVNAAAEQDIRTALAHWTEAANRGDWKAALVVWAPDVIGWPASGPDDTYQREAEFAKRPPQPPKTTFGLTINEVIVDGSLAVVRDTWTETTTSARGPDKVDTFRSYEVWRRQPDQSWKISRWIDGPPMPLPPVARP</sequence>
<dbReference type="Proteomes" id="UP001595961">
    <property type="component" value="Unassembled WGS sequence"/>
</dbReference>
<accession>A0ABV9C550</accession>
<dbReference type="InterPro" id="IPR032710">
    <property type="entry name" value="NTF2-like_dom_sf"/>
</dbReference>
<dbReference type="InterPro" id="IPR027843">
    <property type="entry name" value="DUF4440"/>
</dbReference>
<dbReference type="RefSeq" id="WP_266148492.1">
    <property type="nucleotide sequence ID" value="NZ_CP064028.1"/>
</dbReference>
<proteinExistence type="predicted"/>
<evidence type="ECO:0000313" key="2">
    <source>
        <dbReference type="EMBL" id="MFC4528179.1"/>
    </source>
</evidence>
<evidence type="ECO:0000313" key="3">
    <source>
        <dbReference type="Proteomes" id="UP001595961"/>
    </source>
</evidence>
<name>A0ABV9C550_9GAMM</name>